<dbReference type="OrthoDB" id="125056at2759"/>
<sequence>MESWHLVNLHTLRCLEEGIQLPSYDATFFDLCCAGVSSTTHSHTIEGKNPALWKTIQIYRAGRSTTSLKEIEHQTGLPRMKQELRQQMVVNAEVMLREHFRRRLRAYVKVNYPKANANDVVRGCYHTEPTQLAEVREMRALLTPDGVSWCEEWIPWPDRITDKTKIEFYIRLLWKFQRVADDHIDTNPGKSIKGVRAFSLFPVATSYTASHIKINSATLAGLCSRVKKKDPETGDDCSITKWWGVDHIKIDPNAFGQEKWTVMRKAFDIDEFETLRPDTNVTKEAFRRMPVEEKYAHASHLFANQVTTDGYGASVLLFRPKNELDEAEKQLGRLVPEEYRPDVVIGLDPGMRSVCTAVREDLTQHKRVRRRSVRKKQQRKKSWIRRYGGPRHKNGRDIIEVHAKEYRHLAGFRKRRAWEEGLRKSNPEYEKVIIAMPSFKTSRYKVYLERLQYFWSHADFLLDFCWEKPFLKWKFFNKRHARIAVDALAARIVPDPSRQTCIAYGNWSRRDGIKGHASSPVKGLKQALAKRAKVVILDEFKTSKLCSTCHCELSPVSYLVEPDLDKRRKRRGRVISRSHSSERKETKCHAVLQCEEKKCESSYWNRDVNAAINIVNLLKYEIRHSTRIPAFARAQDRSS</sequence>
<dbReference type="GO" id="GO:0003677">
    <property type="term" value="F:DNA binding"/>
    <property type="evidence" value="ECO:0007669"/>
    <property type="project" value="UniProtKB-KW"/>
</dbReference>
<dbReference type="Pfam" id="PF07282">
    <property type="entry name" value="Cas12f1-like_TNB"/>
    <property type="match status" value="1"/>
</dbReference>
<evidence type="ECO:0000256" key="1">
    <source>
        <dbReference type="ARBA" id="ARBA00023125"/>
    </source>
</evidence>
<dbReference type="AlphaFoldDB" id="A0A8K1C5J1"/>
<comment type="caution">
    <text evidence="3">The sequence shown here is derived from an EMBL/GenBank/DDBJ whole genome shotgun (WGS) entry which is preliminary data.</text>
</comment>
<protein>
    <recommendedName>
        <fullName evidence="2">Cas12f1-like TNB domain-containing protein</fullName>
    </recommendedName>
</protein>
<evidence type="ECO:0000313" key="4">
    <source>
        <dbReference type="Proteomes" id="UP000794436"/>
    </source>
</evidence>
<accession>A0A8K1C5J1</accession>
<dbReference type="Proteomes" id="UP000794436">
    <property type="component" value="Unassembled WGS sequence"/>
</dbReference>
<organism evidence="3 4">
    <name type="scientific">Pythium oligandrum</name>
    <name type="common">Mycoparasitic fungus</name>
    <dbReference type="NCBI Taxonomy" id="41045"/>
    <lineage>
        <taxon>Eukaryota</taxon>
        <taxon>Sar</taxon>
        <taxon>Stramenopiles</taxon>
        <taxon>Oomycota</taxon>
        <taxon>Peronosporomycetes</taxon>
        <taxon>Pythiales</taxon>
        <taxon>Pythiaceae</taxon>
        <taxon>Pythium</taxon>
    </lineage>
</organism>
<feature type="domain" description="Cas12f1-like TNB" evidence="2">
    <location>
        <begin position="530"/>
        <end position="614"/>
    </location>
</feature>
<reference evidence="3" key="1">
    <citation type="submission" date="2019-03" db="EMBL/GenBank/DDBJ databases">
        <title>Long read genome sequence of the mycoparasitic Pythium oligandrum ATCC 38472 isolated from sugarbeet rhizosphere.</title>
        <authorList>
            <person name="Gaulin E."/>
        </authorList>
    </citation>
    <scope>NUCLEOTIDE SEQUENCE</scope>
    <source>
        <strain evidence="3">ATCC 38472_TT</strain>
    </source>
</reference>
<keyword evidence="1" id="KW-0238">DNA-binding</keyword>
<evidence type="ECO:0000313" key="3">
    <source>
        <dbReference type="EMBL" id="TMW56830.1"/>
    </source>
</evidence>
<keyword evidence="4" id="KW-1185">Reference proteome</keyword>
<dbReference type="InterPro" id="IPR010095">
    <property type="entry name" value="Cas12f1-like_TNB"/>
</dbReference>
<evidence type="ECO:0000259" key="2">
    <source>
        <dbReference type="Pfam" id="PF07282"/>
    </source>
</evidence>
<dbReference type="EMBL" id="SPLM01000145">
    <property type="protein sequence ID" value="TMW56830.1"/>
    <property type="molecule type" value="Genomic_DNA"/>
</dbReference>
<name>A0A8K1C5J1_PYTOL</name>
<proteinExistence type="predicted"/>
<gene>
    <name evidence="3" type="ORF">Poli38472_006840</name>
</gene>